<feature type="domain" description="tRNA synthetases class I catalytic" evidence="14">
    <location>
        <begin position="257"/>
        <end position="512"/>
    </location>
</feature>
<evidence type="ECO:0000256" key="9">
    <source>
        <dbReference type="ARBA" id="ARBA00023146"/>
    </source>
</evidence>
<feature type="region of interest" description="Disordered" evidence="13">
    <location>
        <begin position="712"/>
        <end position="803"/>
    </location>
</feature>
<keyword evidence="16" id="KW-1185">Reference proteome</keyword>
<feature type="coiled-coil region" evidence="12">
    <location>
        <begin position="131"/>
        <end position="199"/>
    </location>
</feature>
<evidence type="ECO:0000256" key="7">
    <source>
        <dbReference type="ARBA" id="ARBA00022840"/>
    </source>
</evidence>
<keyword evidence="6" id="KW-0862">Zinc</keyword>
<evidence type="ECO:0000256" key="10">
    <source>
        <dbReference type="ARBA" id="ARBA00031499"/>
    </source>
</evidence>
<sequence>MEPRENSTEKKSRPQWKGPEGDCKTGLKLYNGLARAVVDFVAQNGMVVSWYGCGPTVYDSAHMGHARCYITFDIIRRVMKSYFNYDVNYCMNITDIDDKIIKRGRQTYLLQAFQNENPSLEVVREYLNIGLKHIKEKISEKEAEIKEGTESLIEKESEMEQTKKMSATGEEELKLANKVSDLKRTIKKILENNANVQAKYKMLTSLHEKTAPLLQKESVRDIFALGADILMEVLDEEVLSDNEETSNETTKKLRKMLDDEICRDCPYSESIFGRLSTKFENEFYRDMKNLNVMPADTITRVSEYVPEVIAFVQRIIDNGYAYESNGSVYFDTGKFASSPNHTYAKLVPEAYGDQKALKEGEGDLSISAERLKEKRSPNDFALWKASKKGEPFWPSSWGNGRPGWHVECSVMASDILGESMDIHSGGVDLKFPHHDNELAQSEAYYENDHWVRYFLHSGHLHIEGCKMAKSLKNFITINEALRNDSARQIRLLFLLHSWSDTLNYSTDTLKMALIYEKKLNEFFLNIKHQLRQLPAEGVESFKKWHNEEKNLNDFLTSTKVKVREAICNSIDTKASMSAISDLIAETNKYVDNRKPNLNRQLLENIMRFITHILEVFGVTESDRPLGFGSASGSNVENLEDTLFPYLEAFAQFRETVRDTGRKNGVADLLKACDSIRDKVLPCLGVRLEDHEGEPTVIKLVDKEILMREMKEKEELEEKKKREKEERLEKQRLEAEKKDKQDSIPPSEMFKNDTSYSQFDEEGVPTHDSNGEPLSKSCVKGLKKKYTTQKKNHDKWLAKQKEMK</sequence>
<dbReference type="EC" id="6.1.1.16" evidence="2"/>
<dbReference type="GO" id="GO:0006423">
    <property type="term" value="P:cysteinyl-tRNA aminoacylation"/>
    <property type="evidence" value="ECO:0007669"/>
    <property type="project" value="InterPro"/>
</dbReference>
<evidence type="ECO:0000256" key="3">
    <source>
        <dbReference type="ARBA" id="ARBA00022598"/>
    </source>
</evidence>
<evidence type="ECO:0000256" key="1">
    <source>
        <dbReference type="ARBA" id="ARBA00001947"/>
    </source>
</evidence>
<evidence type="ECO:0000259" key="14">
    <source>
        <dbReference type="Pfam" id="PF01406"/>
    </source>
</evidence>
<dbReference type="GO" id="GO:0005737">
    <property type="term" value="C:cytoplasm"/>
    <property type="evidence" value="ECO:0007669"/>
    <property type="project" value="TreeGrafter"/>
</dbReference>
<organism evidence="15 16">
    <name type="scientific">Dimorphilus gyrociliatus</name>
    <dbReference type="NCBI Taxonomy" id="2664684"/>
    <lineage>
        <taxon>Eukaryota</taxon>
        <taxon>Metazoa</taxon>
        <taxon>Spiralia</taxon>
        <taxon>Lophotrochozoa</taxon>
        <taxon>Annelida</taxon>
        <taxon>Polychaeta</taxon>
        <taxon>Polychaeta incertae sedis</taxon>
        <taxon>Dinophilidae</taxon>
        <taxon>Dimorphilus</taxon>
    </lineage>
</organism>
<comment type="cofactor">
    <cofactor evidence="1">
        <name>Zn(2+)</name>
        <dbReference type="ChEBI" id="CHEBI:29105"/>
    </cofactor>
</comment>
<feature type="region of interest" description="Disordered" evidence="13">
    <location>
        <begin position="1"/>
        <end position="20"/>
    </location>
</feature>
<dbReference type="HAMAP" id="MF_00041">
    <property type="entry name" value="Cys_tRNA_synth"/>
    <property type="match status" value="1"/>
</dbReference>
<feature type="domain" description="tRNA synthetases class I catalytic" evidence="14">
    <location>
        <begin position="46"/>
        <end position="162"/>
    </location>
</feature>
<dbReference type="EMBL" id="CAJFCJ010000005">
    <property type="protein sequence ID" value="CAD5114673.1"/>
    <property type="molecule type" value="Genomic_DNA"/>
</dbReference>
<dbReference type="GO" id="GO:0046872">
    <property type="term" value="F:metal ion binding"/>
    <property type="evidence" value="ECO:0007669"/>
    <property type="project" value="UniProtKB-KW"/>
</dbReference>
<dbReference type="OrthoDB" id="438179at2759"/>
<dbReference type="PANTHER" id="PTHR10890:SF3">
    <property type="entry name" value="CYSTEINE--TRNA LIGASE, CYTOPLASMIC"/>
    <property type="match status" value="1"/>
</dbReference>
<keyword evidence="8" id="KW-0648">Protein biosynthesis</keyword>
<dbReference type="InterPro" id="IPR032678">
    <property type="entry name" value="tRNA-synt_1_cat_dom"/>
</dbReference>
<evidence type="ECO:0000256" key="4">
    <source>
        <dbReference type="ARBA" id="ARBA00022723"/>
    </source>
</evidence>
<evidence type="ECO:0000256" key="8">
    <source>
        <dbReference type="ARBA" id="ARBA00022917"/>
    </source>
</evidence>
<dbReference type="Proteomes" id="UP000549394">
    <property type="component" value="Unassembled WGS sequence"/>
</dbReference>
<dbReference type="PANTHER" id="PTHR10890">
    <property type="entry name" value="CYSTEINYL-TRNA SYNTHETASE"/>
    <property type="match status" value="1"/>
</dbReference>
<dbReference type="SUPFAM" id="SSF52374">
    <property type="entry name" value="Nucleotidylyl transferase"/>
    <property type="match status" value="1"/>
</dbReference>
<keyword evidence="12" id="KW-0175">Coiled coil</keyword>
<evidence type="ECO:0000256" key="11">
    <source>
        <dbReference type="ARBA" id="ARBA00039362"/>
    </source>
</evidence>
<name>A0A7I8VGA3_9ANNE</name>
<keyword evidence="9" id="KW-0030">Aminoacyl-tRNA synthetase</keyword>
<evidence type="ECO:0000256" key="13">
    <source>
        <dbReference type="SAM" id="MobiDB-lite"/>
    </source>
</evidence>
<feature type="compositionally biased region" description="Basic and acidic residues" evidence="13">
    <location>
        <begin position="793"/>
        <end position="803"/>
    </location>
</feature>
<dbReference type="AlphaFoldDB" id="A0A7I8VGA3"/>
<dbReference type="GO" id="GO:0004817">
    <property type="term" value="F:cysteine-tRNA ligase activity"/>
    <property type="evidence" value="ECO:0007669"/>
    <property type="project" value="UniProtKB-EC"/>
</dbReference>
<accession>A0A7I8VGA3</accession>
<keyword evidence="4" id="KW-0479">Metal-binding</keyword>
<dbReference type="InterPro" id="IPR014729">
    <property type="entry name" value="Rossmann-like_a/b/a_fold"/>
</dbReference>
<dbReference type="SUPFAM" id="SSF47323">
    <property type="entry name" value="Anticodon-binding domain of a subclass of class I aminoacyl-tRNA synthetases"/>
    <property type="match status" value="1"/>
</dbReference>
<dbReference type="InterPro" id="IPR009080">
    <property type="entry name" value="tRNAsynth_Ia_anticodon-bd"/>
</dbReference>
<evidence type="ECO:0000313" key="15">
    <source>
        <dbReference type="EMBL" id="CAD5114673.1"/>
    </source>
</evidence>
<evidence type="ECO:0000256" key="6">
    <source>
        <dbReference type="ARBA" id="ARBA00022833"/>
    </source>
</evidence>
<dbReference type="InterPro" id="IPR015803">
    <property type="entry name" value="Cys-tRNA-ligase"/>
</dbReference>
<reference evidence="15 16" key="1">
    <citation type="submission" date="2020-08" db="EMBL/GenBank/DDBJ databases">
        <authorList>
            <person name="Hejnol A."/>
        </authorList>
    </citation>
    <scope>NUCLEOTIDE SEQUENCE [LARGE SCALE GENOMIC DNA]</scope>
</reference>
<evidence type="ECO:0000256" key="2">
    <source>
        <dbReference type="ARBA" id="ARBA00012832"/>
    </source>
</evidence>
<keyword evidence="3" id="KW-0436">Ligase</keyword>
<comment type="caution">
    <text evidence="15">The sequence shown here is derived from an EMBL/GenBank/DDBJ whole genome shotgun (WGS) entry which is preliminary data.</text>
</comment>
<gene>
    <name evidence="15" type="ORF">DGYR_LOCUS3499</name>
</gene>
<proteinExistence type="inferred from homology"/>
<dbReference type="InterPro" id="IPR024909">
    <property type="entry name" value="Cys-tRNA/MSH_ligase"/>
</dbReference>
<feature type="compositionally biased region" description="Basic and acidic residues" evidence="13">
    <location>
        <begin position="712"/>
        <end position="741"/>
    </location>
</feature>
<keyword evidence="5" id="KW-0547">Nucleotide-binding</keyword>
<evidence type="ECO:0000256" key="5">
    <source>
        <dbReference type="ARBA" id="ARBA00022741"/>
    </source>
</evidence>
<dbReference type="CDD" id="cd00672">
    <property type="entry name" value="CysRS_core"/>
    <property type="match status" value="1"/>
</dbReference>
<dbReference type="Gene3D" id="3.40.50.620">
    <property type="entry name" value="HUPs"/>
    <property type="match status" value="2"/>
</dbReference>
<feature type="compositionally biased region" description="Basic and acidic residues" evidence="13">
    <location>
        <begin position="1"/>
        <end position="12"/>
    </location>
</feature>
<dbReference type="Pfam" id="PF01406">
    <property type="entry name" value="tRNA-synt_1e"/>
    <property type="match status" value="2"/>
</dbReference>
<dbReference type="GO" id="GO:0005524">
    <property type="term" value="F:ATP binding"/>
    <property type="evidence" value="ECO:0007669"/>
    <property type="project" value="UniProtKB-KW"/>
</dbReference>
<feature type="compositionally biased region" description="Basic residues" evidence="13">
    <location>
        <begin position="780"/>
        <end position="792"/>
    </location>
</feature>
<evidence type="ECO:0000313" key="16">
    <source>
        <dbReference type="Proteomes" id="UP000549394"/>
    </source>
</evidence>
<protein>
    <recommendedName>
        <fullName evidence="11">Cysteine--tRNA ligase, cytoplasmic</fullName>
        <ecNumber evidence="2">6.1.1.16</ecNumber>
    </recommendedName>
    <alternativeName>
        <fullName evidence="10">Cysteinyl-tRNA synthetase</fullName>
    </alternativeName>
</protein>
<dbReference type="Gene3D" id="1.20.120.1910">
    <property type="entry name" value="Cysteine-tRNA ligase, C-terminal anti-codon recognition domain"/>
    <property type="match status" value="1"/>
</dbReference>
<evidence type="ECO:0000256" key="12">
    <source>
        <dbReference type="SAM" id="Coils"/>
    </source>
</evidence>
<keyword evidence="7" id="KW-0067">ATP-binding</keyword>